<comment type="caution">
    <text evidence="10">The sequence shown here is derived from an EMBL/GenBank/DDBJ whole genome shotgun (WGS) entry which is preliminary data.</text>
</comment>
<evidence type="ECO:0000256" key="2">
    <source>
        <dbReference type="ARBA" id="ARBA00022475"/>
    </source>
</evidence>
<keyword evidence="2" id="KW-1003">Cell membrane</keyword>
<evidence type="ECO:0000256" key="8">
    <source>
        <dbReference type="SAM" id="Phobius"/>
    </source>
</evidence>
<keyword evidence="6" id="KW-0675">Receptor</keyword>
<accession>A0A9J6BFX5</accession>
<dbReference type="EMBL" id="JADBJN010000004">
    <property type="protein sequence ID" value="KAG5668382.1"/>
    <property type="molecule type" value="Genomic_DNA"/>
</dbReference>
<keyword evidence="4 8" id="KW-1133">Transmembrane helix</keyword>
<evidence type="ECO:0000256" key="3">
    <source>
        <dbReference type="ARBA" id="ARBA00022692"/>
    </source>
</evidence>
<feature type="chain" id="PRO_5039942272" description="Ionotropic receptor" evidence="9">
    <location>
        <begin position="21"/>
        <end position="663"/>
    </location>
</feature>
<dbReference type="AlphaFoldDB" id="A0A9J6BFX5"/>
<comment type="subcellular location">
    <subcellularLocation>
        <location evidence="1">Cell membrane</location>
        <topology evidence="1">Multi-pass membrane protein</topology>
    </subcellularLocation>
</comment>
<dbReference type="Proteomes" id="UP001107558">
    <property type="component" value="Chromosome 4"/>
</dbReference>
<keyword evidence="9" id="KW-0732">Signal</keyword>
<reference evidence="10" key="1">
    <citation type="submission" date="2021-03" db="EMBL/GenBank/DDBJ databases">
        <title>Chromosome level genome of the anhydrobiotic midge Polypedilum vanderplanki.</title>
        <authorList>
            <person name="Yoshida Y."/>
            <person name="Kikawada T."/>
            <person name="Gusev O."/>
        </authorList>
    </citation>
    <scope>NUCLEOTIDE SEQUENCE</scope>
    <source>
        <strain evidence="10">NIAS01</strain>
        <tissue evidence="10">Whole body or cell culture</tissue>
    </source>
</reference>
<evidence type="ECO:0000256" key="9">
    <source>
        <dbReference type="SAM" id="SignalP"/>
    </source>
</evidence>
<keyword evidence="7" id="KW-0325">Glycoprotein</keyword>
<feature type="transmembrane region" description="Helical" evidence="8">
    <location>
        <begin position="361"/>
        <end position="381"/>
    </location>
</feature>
<keyword evidence="5 8" id="KW-0472">Membrane</keyword>
<evidence type="ECO:0000256" key="1">
    <source>
        <dbReference type="ARBA" id="ARBA00004651"/>
    </source>
</evidence>
<dbReference type="Gene3D" id="1.10.287.70">
    <property type="match status" value="1"/>
</dbReference>
<dbReference type="InterPro" id="IPR052192">
    <property type="entry name" value="Insect_Ionotropic_Sensory_Rcpt"/>
</dbReference>
<evidence type="ECO:0000313" key="10">
    <source>
        <dbReference type="EMBL" id="KAG5668382.1"/>
    </source>
</evidence>
<evidence type="ECO:0000256" key="7">
    <source>
        <dbReference type="ARBA" id="ARBA00023180"/>
    </source>
</evidence>
<evidence type="ECO:0000256" key="4">
    <source>
        <dbReference type="ARBA" id="ARBA00022989"/>
    </source>
</evidence>
<dbReference type="PANTHER" id="PTHR42643">
    <property type="entry name" value="IONOTROPIC RECEPTOR 20A-RELATED"/>
    <property type="match status" value="1"/>
</dbReference>
<feature type="transmembrane region" description="Helical" evidence="8">
    <location>
        <begin position="424"/>
        <end position="443"/>
    </location>
</feature>
<evidence type="ECO:0000313" key="11">
    <source>
        <dbReference type="Proteomes" id="UP001107558"/>
    </source>
</evidence>
<keyword evidence="11" id="KW-1185">Reference proteome</keyword>
<keyword evidence="3 8" id="KW-0812">Transmembrane</keyword>
<dbReference type="OrthoDB" id="7739311at2759"/>
<evidence type="ECO:0000256" key="6">
    <source>
        <dbReference type="ARBA" id="ARBA00023170"/>
    </source>
</evidence>
<name>A0A9J6BFX5_POLVA</name>
<dbReference type="PANTHER" id="PTHR42643:SF30">
    <property type="entry name" value="IONOTROPIC RECEPTOR 40A-RELATED"/>
    <property type="match status" value="1"/>
</dbReference>
<feature type="signal peptide" evidence="9">
    <location>
        <begin position="1"/>
        <end position="20"/>
    </location>
</feature>
<proteinExistence type="predicted"/>
<feature type="transmembrane region" description="Helical" evidence="8">
    <location>
        <begin position="608"/>
        <end position="631"/>
    </location>
</feature>
<organism evidence="10 11">
    <name type="scientific">Polypedilum vanderplanki</name>
    <name type="common">Sleeping chironomid midge</name>
    <dbReference type="NCBI Taxonomy" id="319348"/>
    <lineage>
        <taxon>Eukaryota</taxon>
        <taxon>Metazoa</taxon>
        <taxon>Ecdysozoa</taxon>
        <taxon>Arthropoda</taxon>
        <taxon>Hexapoda</taxon>
        <taxon>Insecta</taxon>
        <taxon>Pterygota</taxon>
        <taxon>Neoptera</taxon>
        <taxon>Endopterygota</taxon>
        <taxon>Diptera</taxon>
        <taxon>Nematocera</taxon>
        <taxon>Chironomoidea</taxon>
        <taxon>Chironomidae</taxon>
        <taxon>Chironominae</taxon>
        <taxon>Polypedilum</taxon>
        <taxon>Polypedilum</taxon>
    </lineage>
</organism>
<evidence type="ECO:0008006" key="12">
    <source>
        <dbReference type="Google" id="ProtNLM"/>
    </source>
</evidence>
<dbReference type="GO" id="GO:0005886">
    <property type="term" value="C:plasma membrane"/>
    <property type="evidence" value="ECO:0007669"/>
    <property type="project" value="UniProtKB-SubCell"/>
</dbReference>
<gene>
    <name evidence="10" type="ORF">PVAND_016322</name>
</gene>
<protein>
    <recommendedName>
        <fullName evidence="12">Ionotropic receptor</fullName>
    </recommendedName>
</protein>
<sequence length="663" mass="78869">MLKFQIIIIISLISTNQTTANSSMFSHKSSEPVLLLSRAIVDFILEFYIVNDIKFDFIIYGQTTNHINDVINEVIKELNNELLVKILYIKNIKNWKHELDQSAIILTNSTKNFYFLHKFLHNSVGGVSFLFTNLSPKRFKFLTYCEEIENSENINKIIFDFKKPITISLSDVRFFEFFMTQNMNSVYLSANLLYSANHCHFFKSKLLNTFEVKTQKWKEKLENFEHFDNFHGCLMPFVVEYEYWYIEEINLCIDCPQRTSDSKFHETLRKSKNYRGLLNEIIDIMAIQKNFTPHFTIFHDLKDTFETQNFSPNQSNVILDSIGYDFQFHHTQVFDKENYYYLIAPNDLYSNYEKLTMPFDVTTWILLLFTFGLTFGSIFGLQFTSNRIKAIIFGKGIKNPGFNALGIFFAISQHRLPREAFSRAILIIYIWFCLIIRTCYQSMMFELMTSDMRLPLPETIEDLIKYNYTILYAKPDHFLISEKIVNDRESPKDKVSDDYQYFLKNYIEVVNGKTNEKLAFFVSDRVHAKLSTSTTKSLNILKHEKFTEFTAFSFNRNNMMIEHFDKILAKFYSMGITKHQIEYQKWLQYRPVPVEVDDPRKVLSMSDLGFYFVIWLPCLFICFVVFIFEIIRFWMKRQLKKLIGLVNILRILRRIMADYHDRW</sequence>
<evidence type="ECO:0000256" key="5">
    <source>
        <dbReference type="ARBA" id="ARBA00023136"/>
    </source>
</evidence>